<dbReference type="Gene3D" id="4.10.240.10">
    <property type="entry name" value="Zn(2)-C6 fungal-type DNA-binding domain"/>
    <property type="match status" value="1"/>
</dbReference>
<dbReference type="PANTHER" id="PTHR46910">
    <property type="entry name" value="TRANSCRIPTION FACTOR PDR1"/>
    <property type="match status" value="1"/>
</dbReference>
<feature type="region of interest" description="Disordered" evidence="2">
    <location>
        <begin position="750"/>
        <end position="804"/>
    </location>
</feature>
<dbReference type="eggNOG" id="ENOG502S86Z">
    <property type="taxonomic scope" value="Eukaryota"/>
</dbReference>
<dbReference type="Proteomes" id="UP000008063">
    <property type="component" value="Unassembled WGS sequence"/>
</dbReference>
<dbReference type="Pfam" id="PF00172">
    <property type="entry name" value="Zn_clus"/>
    <property type="match status" value="1"/>
</dbReference>
<evidence type="ECO:0000313" key="4">
    <source>
        <dbReference type="EMBL" id="EGN96074.1"/>
    </source>
</evidence>
<feature type="region of interest" description="Disordered" evidence="2">
    <location>
        <begin position="206"/>
        <end position="234"/>
    </location>
</feature>
<evidence type="ECO:0000313" key="5">
    <source>
        <dbReference type="Proteomes" id="UP000008063"/>
    </source>
</evidence>
<dbReference type="STRING" id="936435.F8Q636"/>
<gene>
    <name evidence="4" type="ORF">SERLA73DRAFT_162028</name>
</gene>
<dbReference type="InterPro" id="IPR050987">
    <property type="entry name" value="AtrR-like"/>
</dbReference>
<dbReference type="HOGENOM" id="CLU_013429_1_0_1"/>
<evidence type="ECO:0000259" key="3">
    <source>
        <dbReference type="PROSITE" id="PS50048"/>
    </source>
</evidence>
<dbReference type="OMA" id="FIDGWQI"/>
<feature type="compositionally biased region" description="Low complexity" evidence="2">
    <location>
        <begin position="1"/>
        <end position="15"/>
    </location>
</feature>
<evidence type="ECO:0000256" key="2">
    <source>
        <dbReference type="SAM" id="MobiDB-lite"/>
    </source>
</evidence>
<proteinExistence type="predicted"/>
<keyword evidence="1" id="KW-0539">Nucleus</keyword>
<name>F8Q636_SERL3</name>
<dbReference type="CDD" id="cd00067">
    <property type="entry name" value="GAL4"/>
    <property type="match status" value="1"/>
</dbReference>
<dbReference type="PANTHER" id="PTHR46910:SF38">
    <property type="entry name" value="ZN(2)-C6 FUNGAL-TYPE DOMAIN-CONTAINING PROTEIN"/>
    <property type="match status" value="1"/>
</dbReference>
<dbReference type="InParanoid" id="F8Q636"/>
<accession>F8Q636</accession>
<sequence>MSPKGSSSSTRSASSNAAPYARRAAGQPKSSRQQFSACGACRMRRVRCDLKDLPVSPSGQQSSCSNCRERGIKCVDEFAEVKAVKLLRRGRRLQKAEAVYGKVTSDDSAASSSANPATVNTATPLSPISPISTQQTNIPQLKLEFLSSPFFRRFSVQRPIIEPTEFTARYFAHVKGSTSLGIEGQILAMLLVTWAASFGVNEYGVEEDEPLSPTSSVGSDTSSEDAQETDPRRRMRKIRAEAMAKEILGLIDAHGLMRHGTWDGVRVLLLILPLTQGIQAPMDRLTMYEATLSQIYSLCSLANPSTVNSGQGPYCDALVRARIFWYAHTHEGVTTGLRGGRLLLDDDDLIAFRSTLPPQYCSSASASSSISAPPSSMPSPTSPVSAEFSLSSFQDPRGHSRASLAYLLTTHYFSLALSVSAICRRIHAILTGTRARRRAEAGVGVDEESLVEVWDELERCWDQFEALRRGAGGIGGMGGGLIRGEDVERFVSGWQVFIFECHNVIREALKQHIITQSPHGSPTLDATSGPIHPSTTAQRYSSALRLHAYATRRCRKVLPGVLGILKRHLAVSSSGFFAWDAGLVRDGCFFAGLLLAQGELEMEDIEVDIKEEEGMSWDVDVEEGVEVCLRALREMGWAFSKSVEREKTIRAVWESRVAREAEVTRERSRRFAEFEKEQLHQAAVYHNVHHVQDSSQYLADKLHHAANINSYGRVGQHPQSLTLVSAAGQSRPHLPPLSVGFSYMDSAPSTAVTEDGNWSTYTPPTTSGSMTSTVATHRSSPSGSSGSPPPHLGTSGPFAHHLPPIQTSFKNDSDAFYSGVADLDPFTFSVDGTAATAGLTSPTLTSHSWSSTYPHQQNHMSPSGGYLDPSVVFAGPGAVLTADASSEDGCPHFGSDCHGFFH</sequence>
<feature type="region of interest" description="Disordered" evidence="2">
    <location>
        <begin position="1"/>
        <end position="33"/>
    </location>
</feature>
<dbReference type="SMART" id="SM00066">
    <property type="entry name" value="GAL4"/>
    <property type="match status" value="1"/>
</dbReference>
<evidence type="ECO:0000256" key="1">
    <source>
        <dbReference type="ARBA" id="ARBA00023242"/>
    </source>
</evidence>
<dbReference type="GO" id="GO:0008270">
    <property type="term" value="F:zinc ion binding"/>
    <property type="evidence" value="ECO:0007669"/>
    <property type="project" value="InterPro"/>
</dbReference>
<protein>
    <recommendedName>
        <fullName evidence="3">Zn(2)-C6 fungal-type domain-containing protein</fullName>
    </recommendedName>
</protein>
<reference evidence="5" key="1">
    <citation type="journal article" date="2011" name="Science">
        <title>The plant cell wall-decomposing machinery underlies the functional diversity of forest fungi.</title>
        <authorList>
            <person name="Eastwood D.C."/>
            <person name="Floudas D."/>
            <person name="Binder M."/>
            <person name="Majcherczyk A."/>
            <person name="Schneider P."/>
            <person name="Aerts A."/>
            <person name="Asiegbu F.O."/>
            <person name="Baker S.E."/>
            <person name="Barry K."/>
            <person name="Bendiksby M."/>
            <person name="Blumentritt M."/>
            <person name="Coutinho P.M."/>
            <person name="Cullen D."/>
            <person name="de Vries R.P."/>
            <person name="Gathman A."/>
            <person name="Goodell B."/>
            <person name="Henrissat B."/>
            <person name="Ihrmark K."/>
            <person name="Kauserud H."/>
            <person name="Kohler A."/>
            <person name="LaButti K."/>
            <person name="Lapidus A."/>
            <person name="Lavin J.L."/>
            <person name="Lee Y.-H."/>
            <person name="Lindquist E."/>
            <person name="Lilly W."/>
            <person name="Lucas S."/>
            <person name="Morin E."/>
            <person name="Murat C."/>
            <person name="Oguiza J.A."/>
            <person name="Park J."/>
            <person name="Pisabarro A.G."/>
            <person name="Riley R."/>
            <person name="Rosling A."/>
            <person name="Salamov A."/>
            <person name="Schmidt O."/>
            <person name="Schmutz J."/>
            <person name="Skrede I."/>
            <person name="Stenlid J."/>
            <person name="Wiebenga A."/>
            <person name="Xie X."/>
            <person name="Kuees U."/>
            <person name="Hibbett D.S."/>
            <person name="Hoffmeister D."/>
            <person name="Hoegberg N."/>
            <person name="Martin F."/>
            <person name="Grigoriev I.V."/>
            <person name="Watkinson S.C."/>
        </authorList>
    </citation>
    <scope>NUCLEOTIDE SEQUENCE [LARGE SCALE GENOMIC DNA]</scope>
    <source>
        <strain evidence="5">strain S7.3</strain>
    </source>
</reference>
<dbReference type="SUPFAM" id="SSF57701">
    <property type="entry name" value="Zn2/Cys6 DNA-binding domain"/>
    <property type="match status" value="1"/>
</dbReference>
<dbReference type="AlphaFoldDB" id="F8Q636"/>
<dbReference type="InterPro" id="IPR036864">
    <property type="entry name" value="Zn2-C6_fun-type_DNA-bd_sf"/>
</dbReference>
<keyword evidence="5" id="KW-1185">Reference proteome</keyword>
<dbReference type="PROSITE" id="PS50048">
    <property type="entry name" value="ZN2_CY6_FUNGAL_2"/>
    <property type="match status" value="1"/>
</dbReference>
<dbReference type="OrthoDB" id="3263880at2759"/>
<dbReference type="EMBL" id="GL945484">
    <property type="protein sequence ID" value="EGN96074.1"/>
    <property type="molecule type" value="Genomic_DNA"/>
</dbReference>
<organism evidence="5">
    <name type="scientific">Serpula lacrymans var. lacrymans (strain S7.3)</name>
    <name type="common">Dry rot fungus</name>
    <dbReference type="NCBI Taxonomy" id="936435"/>
    <lineage>
        <taxon>Eukaryota</taxon>
        <taxon>Fungi</taxon>
        <taxon>Dikarya</taxon>
        <taxon>Basidiomycota</taxon>
        <taxon>Agaricomycotina</taxon>
        <taxon>Agaricomycetes</taxon>
        <taxon>Agaricomycetidae</taxon>
        <taxon>Boletales</taxon>
        <taxon>Coniophorineae</taxon>
        <taxon>Serpulaceae</taxon>
        <taxon>Serpula</taxon>
    </lineage>
</organism>
<dbReference type="InterPro" id="IPR001138">
    <property type="entry name" value="Zn2Cys6_DnaBD"/>
</dbReference>
<feature type="compositionally biased region" description="Low complexity" evidence="2">
    <location>
        <begin position="759"/>
        <end position="797"/>
    </location>
</feature>
<feature type="compositionally biased region" description="Low complexity" evidence="2">
    <location>
        <begin position="212"/>
        <end position="221"/>
    </location>
</feature>
<dbReference type="GO" id="GO:0000981">
    <property type="term" value="F:DNA-binding transcription factor activity, RNA polymerase II-specific"/>
    <property type="evidence" value="ECO:0007669"/>
    <property type="project" value="InterPro"/>
</dbReference>
<feature type="domain" description="Zn(2)-C6 fungal-type" evidence="3">
    <location>
        <begin position="37"/>
        <end position="76"/>
    </location>
</feature>